<accession>A0A1Y2FFG0</accession>
<dbReference type="PANTHER" id="PTHR31306:SF5">
    <property type="entry name" value="ALPHA-1,6-MANNOSYLTRANSFERASE MNN10-RELATED"/>
    <property type="match status" value="1"/>
</dbReference>
<dbReference type="STRING" id="56484.A0A1Y2FFG0"/>
<comment type="similarity">
    <text evidence="1">Belongs to the glycosyltransferase 34 family.</text>
</comment>
<keyword evidence="4" id="KW-0472">Membrane</keyword>
<evidence type="ECO:0000313" key="6">
    <source>
        <dbReference type="Proteomes" id="UP000193685"/>
    </source>
</evidence>
<keyword evidence="6" id="KW-1185">Reference proteome</keyword>
<dbReference type="GeneID" id="63784331"/>
<evidence type="ECO:0000313" key="5">
    <source>
        <dbReference type="EMBL" id="ORY82688.1"/>
    </source>
</evidence>
<feature type="transmembrane region" description="Helical" evidence="4">
    <location>
        <begin position="41"/>
        <end position="59"/>
    </location>
</feature>
<dbReference type="GO" id="GO:0016757">
    <property type="term" value="F:glycosyltransferase activity"/>
    <property type="evidence" value="ECO:0007669"/>
    <property type="project" value="UniProtKB-KW"/>
</dbReference>
<dbReference type="AlphaFoldDB" id="A0A1Y2FFG0"/>
<reference evidence="5 6" key="1">
    <citation type="submission" date="2016-07" db="EMBL/GenBank/DDBJ databases">
        <title>Pervasive Adenine N6-methylation of Active Genes in Fungi.</title>
        <authorList>
            <consortium name="DOE Joint Genome Institute"/>
            <person name="Mondo S.J."/>
            <person name="Dannebaum R.O."/>
            <person name="Kuo R.C."/>
            <person name="Labutti K."/>
            <person name="Haridas S."/>
            <person name="Kuo A."/>
            <person name="Salamov A."/>
            <person name="Ahrendt S.R."/>
            <person name="Lipzen A."/>
            <person name="Sullivan W."/>
            <person name="Andreopoulos W.B."/>
            <person name="Clum A."/>
            <person name="Lindquist E."/>
            <person name="Daum C."/>
            <person name="Ramamoorthy G.K."/>
            <person name="Gryganskyi A."/>
            <person name="Culley D."/>
            <person name="Magnuson J.K."/>
            <person name="James T.Y."/>
            <person name="O'Malley M.A."/>
            <person name="Stajich J.E."/>
            <person name="Spatafora J.W."/>
            <person name="Visel A."/>
            <person name="Grigoriev I.V."/>
        </authorList>
    </citation>
    <scope>NUCLEOTIDE SEQUENCE [LARGE SCALE GENOMIC DNA]</scope>
    <source>
        <strain evidence="5 6">12-1054</strain>
    </source>
</reference>
<keyword evidence="3" id="KW-0808">Transferase</keyword>
<evidence type="ECO:0000256" key="2">
    <source>
        <dbReference type="ARBA" id="ARBA00022676"/>
    </source>
</evidence>
<dbReference type="GO" id="GO:0006487">
    <property type="term" value="P:protein N-linked glycosylation"/>
    <property type="evidence" value="ECO:0007669"/>
    <property type="project" value="TreeGrafter"/>
</dbReference>
<keyword evidence="4" id="KW-1133">Transmembrane helix</keyword>
<evidence type="ECO:0000256" key="4">
    <source>
        <dbReference type="SAM" id="Phobius"/>
    </source>
</evidence>
<dbReference type="PANTHER" id="PTHR31306">
    <property type="entry name" value="ALPHA-1,6-MANNOSYLTRANSFERASE MNN11-RELATED"/>
    <property type="match status" value="1"/>
</dbReference>
<dbReference type="Gene3D" id="3.90.550.10">
    <property type="entry name" value="Spore Coat Polysaccharide Biosynthesis Protein SpsA, Chain A"/>
    <property type="match status" value="1"/>
</dbReference>
<dbReference type="Pfam" id="PF05637">
    <property type="entry name" value="Glyco_transf_34"/>
    <property type="match status" value="1"/>
</dbReference>
<gene>
    <name evidence="5" type="ORF">BCR37DRAFT_346952</name>
</gene>
<dbReference type="OMA" id="GWQKVDI"/>
<dbReference type="OrthoDB" id="407658at2759"/>
<keyword evidence="4" id="KW-0812">Transmembrane</keyword>
<evidence type="ECO:0000256" key="3">
    <source>
        <dbReference type="ARBA" id="ARBA00022679"/>
    </source>
</evidence>
<sequence length="332" mass="39201">MWKPKRRASSSSDVHKKNPKLPAWKARLKQLLSLTSHQRRILALVAFLCILNYLYVLLFSSPSRFVIILASNTGGGVIDWKTPQQWAVERTSLKNKKAYVRRHGYGLAVKDMPMQRKYAHEWRESWEKVDTIREVMREYPHAEWFWWLDLSTYIMEPHVTLESHLFNDLEGNVSRNLSNSFNPLGIPDDLPFVDSKHEINLIVPQDCGGFNLGSFFIRRGTWTDRLLDTWWDPVHYEQRHMVWEHKEQDALEALYRNHAWIRSGTAFVGNRKINAFPPGACAEVSNDRQFFYGDRDFCVNMAGCQHGRNCFDEMTYYKQLSDLLNRKRFFFF</sequence>
<keyword evidence="2" id="KW-0328">Glycosyltransferase</keyword>
<name>A0A1Y2FFG0_PROLT</name>
<comment type="caution">
    <text evidence="5">The sequence shown here is derived from an EMBL/GenBank/DDBJ whole genome shotgun (WGS) entry which is preliminary data.</text>
</comment>
<organism evidence="5 6">
    <name type="scientific">Protomyces lactucae-debilis</name>
    <dbReference type="NCBI Taxonomy" id="2754530"/>
    <lineage>
        <taxon>Eukaryota</taxon>
        <taxon>Fungi</taxon>
        <taxon>Dikarya</taxon>
        <taxon>Ascomycota</taxon>
        <taxon>Taphrinomycotina</taxon>
        <taxon>Taphrinomycetes</taxon>
        <taxon>Taphrinales</taxon>
        <taxon>Protomycetaceae</taxon>
        <taxon>Protomyces</taxon>
    </lineage>
</organism>
<dbReference type="RefSeq" id="XP_040725559.1">
    <property type="nucleotide sequence ID" value="XM_040867732.1"/>
</dbReference>
<dbReference type="InterPro" id="IPR029044">
    <property type="entry name" value="Nucleotide-diphossugar_trans"/>
</dbReference>
<proteinExistence type="inferred from homology"/>
<dbReference type="InterPro" id="IPR008630">
    <property type="entry name" value="Glyco_trans_34"/>
</dbReference>
<dbReference type="Proteomes" id="UP000193685">
    <property type="component" value="Unassembled WGS sequence"/>
</dbReference>
<dbReference type="FunFam" id="3.90.550.10:FF:000117">
    <property type="entry name" value="Glycosyltransferase family 34 protein"/>
    <property type="match status" value="1"/>
</dbReference>
<dbReference type="GO" id="GO:0000139">
    <property type="term" value="C:Golgi membrane"/>
    <property type="evidence" value="ECO:0007669"/>
    <property type="project" value="TreeGrafter"/>
</dbReference>
<dbReference type="EMBL" id="MCFI01000009">
    <property type="protein sequence ID" value="ORY82688.1"/>
    <property type="molecule type" value="Genomic_DNA"/>
</dbReference>
<evidence type="ECO:0000256" key="1">
    <source>
        <dbReference type="ARBA" id="ARBA00005664"/>
    </source>
</evidence>
<protein>
    <submittedName>
        <fullName evidence="5">Mnn10 protein</fullName>
    </submittedName>
</protein>